<gene>
    <name evidence="2" type="ORF">FIBSPDRAFT_36119</name>
</gene>
<evidence type="ECO:0000313" key="2">
    <source>
        <dbReference type="EMBL" id="KZP17130.1"/>
    </source>
</evidence>
<reference evidence="2 3" key="1">
    <citation type="journal article" date="2016" name="Mol. Biol. Evol.">
        <title>Comparative Genomics of Early-Diverging Mushroom-Forming Fungi Provides Insights into the Origins of Lignocellulose Decay Capabilities.</title>
        <authorList>
            <person name="Nagy L.G."/>
            <person name="Riley R."/>
            <person name="Tritt A."/>
            <person name="Adam C."/>
            <person name="Daum C."/>
            <person name="Floudas D."/>
            <person name="Sun H."/>
            <person name="Yadav J.S."/>
            <person name="Pangilinan J."/>
            <person name="Larsson K.H."/>
            <person name="Matsuura K."/>
            <person name="Barry K."/>
            <person name="Labutti K."/>
            <person name="Kuo R."/>
            <person name="Ohm R.A."/>
            <person name="Bhattacharya S.S."/>
            <person name="Shirouzu T."/>
            <person name="Yoshinaga Y."/>
            <person name="Martin F.M."/>
            <person name="Grigoriev I.V."/>
            <person name="Hibbett D.S."/>
        </authorList>
    </citation>
    <scope>NUCLEOTIDE SEQUENCE [LARGE SCALE GENOMIC DNA]</scope>
    <source>
        <strain evidence="2 3">CBS 109695</strain>
    </source>
</reference>
<dbReference type="InterPro" id="IPR011989">
    <property type="entry name" value="ARM-like"/>
</dbReference>
<dbReference type="STRING" id="436010.A0A166FT13"/>
<dbReference type="OrthoDB" id="3268246at2759"/>
<dbReference type="Pfam" id="PF03810">
    <property type="entry name" value="IBN_N"/>
    <property type="match status" value="1"/>
</dbReference>
<dbReference type="SMART" id="SM00913">
    <property type="entry name" value="IBN_N"/>
    <property type="match status" value="1"/>
</dbReference>
<dbReference type="GO" id="GO:0031267">
    <property type="term" value="F:small GTPase binding"/>
    <property type="evidence" value="ECO:0007669"/>
    <property type="project" value="InterPro"/>
</dbReference>
<evidence type="ECO:0000313" key="3">
    <source>
        <dbReference type="Proteomes" id="UP000076532"/>
    </source>
</evidence>
<evidence type="ECO:0000259" key="1">
    <source>
        <dbReference type="PROSITE" id="PS50166"/>
    </source>
</evidence>
<keyword evidence="3" id="KW-1185">Reference proteome</keyword>
<dbReference type="SUPFAM" id="SSF48371">
    <property type="entry name" value="ARM repeat"/>
    <property type="match status" value="1"/>
</dbReference>
<dbReference type="Proteomes" id="UP000076532">
    <property type="component" value="Unassembled WGS sequence"/>
</dbReference>
<name>A0A166FT13_9AGAM</name>
<organism evidence="2 3">
    <name type="scientific">Athelia psychrophila</name>
    <dbReference type="NCBI Taxonomy" id="1759441"/>
    <lineage>
        <taxon>Eukaryota</taxon>
        <taxon>Fungi</taxon>
        <taxon>Dikarya</taxon>
        <taxon>Basidiomycota</taxon>
        <taxon>Agaricomycotina</taxon>
        <taxon>Agaricomycetes</taxon>
        <taxon>Agaricomycetidae</taxon>
        <taxon>Atheliales</taxon>
        <taxon>Atheliaceae</taxon>
        <taxon>Athelia</taxon>
    </lineage>
</organism>
<dbReference type="Gene3D" id="1.25.10.10">
    <property type="entry name" value="Leucine-rich Repeat Variant"/>
    <property type="match status" value="1"/>
</dbReference>
<dbReference type="InterPro" id="IPR001494">
    <property type="entry name" value="Importin-beta_N"/>
</dbReference>
<dbReference type="InterPro" id="IPR016024">
    <property type="entry name" value="ARM-type_fold"/>
</dbReference>
<protein>
    <recommendedName>
        <fullName evidence="1">Importin N-terminal domain-containing protein</fullName>
    </recommendedName>
</protein>
<dbReference type="PROSITE" id="PS50166">
    <property type="entry name" value="IMPORTIN_B_NT"/>
    <property type="match status" value="1"/>
</dbReference>
<proteinExistence type="predicted"/>
<dbReference type="EMBL" id="KV417586">
    <property type="protein sequence ID" value="KZP17130.1"/>
    <property type="molecule type" value="Genomic_DNA"/>
</dbReference>
<sequence length="127" mass="14116">MLGAHDRGLSLSSDLSSLLLASLHPASHQAEQNLTAPSAQPGFISALLQLVLGQGTQDRSVRLLVGVYLKHVTNYNGKSVWWLQDINPMPDSDKVELRKALMPAMLLRARLASCHLRLSPRRLSWRR</sequence>
<feature type="domain" description="Importin N-terminal" evidence="1">
    <location>
        <begin position="30"/>
        <end position="107"/>
    </location>
</feature>
<accession>A0A166FT13</accession>
<dbReference type="AlphaFoldDB" id="A0A166FT13"/>
<dbReference type="GO" id="GO:0006886">
    <property type="term" value="P:intracellular protein transport"/>
    <property type="evidence" value="ECO:0007669"/>
    <property type="project" value="InterPro"/>
</dbReference>